<reference evidence="3" key="1">
    <citation type="journal article" date="2014" name="Int. J. Syst. Evol. Microbiol.">
        <title>Complete genome sequence of Corynebacterium casei LMG S-19264T (=DSM 44701T), isolated from a smear-ripened cheese.</title>
        <authorList>
            <consortium name="US DOE Joint Genome Institute (JGI-PGF)"/>
            <person name="Walter F."/>
            <person name="Albersmeier A."/>
            <person name="Kalinowski J."/>
            <person name="Ruckert C."/>
        </authorList>
    </citation>
    <scope>NUCLEOTIDE SEQUENCE</scope>
    <source>
        <strain evidence="3">JCM 5069</strain>
    </source>
</reference>
<dbReference type="CDD" id="cd07374">
    <property type="entry name" value="CYTH-like_Pase"/>
    <property type="match status" value="1"/>
</dbReference>
<dbReference type="PANTHER" id="PTHR39339">
    <property type="entry name" value="SLR1444 PROTEIN"/>
    <property type="match status" value="1"/>
</dbReference>
<evidence type="ECO:0000256" key="1">
    <source>
        <dbReference type="SAM" id="MobiDB-lite"/>
    </source>
</evidence>
<accession>A0A919GME3</accession>
<keyword evidence="4" id="KW-1185">Reference proteome</keyword>
<feature type="domain" description="CHAD" evidence="2">
    <location>
        <begin position="342"/>
        <end position="623"/>
    </location>
</feature>
<feature type="region of interest" description="Disordered" evidence="1">
    <location>
        <begin position="271"/>
        <end position="348"/>
    </location>
</feature>
<dbReference type="PROSITE" id="PS51708">
    <property type="entry name" value="CHAD"/>
    <property type="match status" value="1"/>
</dbReference>
<dbReference type="Pfam" id="PF01928">
    <property type="entry name" value="CYTH"/>
    <property type="match status" value="1"/>
</dbReference>
<feature type="compositionally biased region" description="Low complexity" evidence="1">
    <location>
        <begin position="271"/>
        <end position="298"/>
    </location>
</feature>
<dbReference type="EMBL" id="BNCD01000027">
    <property type="protein sequence ID" value="GHH87263.1"/>
    <property type="molecule type" value="Genomic_DNA"/>
</dbReference>
<dbReference type="Gene3D" id="2.40.320.10">
    <property type="entry name" value="Hypothetical Protein Pfu-838710-001"/>
    <property type="match status" value="1"/>
</dbReference>
<protein>
    <recommendedName>
        <fullName evidence="2">CHAD domain-containing protein</fullName>
    </recommendedName>
</protein>
<organism evidence="3 4">
    <name type="scientific">Streptomyces sulfonofaciens</name>
    <dbReference type="NCBI Taxonomy" id="68272"/>
    <lineage>
        <taxon>Bacteria</taxon>
        <taxon>Bacillati</taxon>
        <taxon>Actinomycetota</taxon>
        <taxon>Actinomycetes</taxon>
        <taxon>Kitasatosporales</taxon>
        <taxon>Streptomycetaceae</taxon>
        <taxon>Streptomyces</taxon>
    </lineage>
</organism>
<dbReference type="InterPro" id="IPR007899">
    <property type="entry name" value="CHAD_dom"/>
</dbReference>
<reference evidence="3" key="2">
    <citation type="submission" date="2020-09" db="EMBL/GenBank/DDBJ databases">
        <authorList>
            <person name="Sun Q."/>
            <person name="Ohkuma M."/>
        </authorList>
    </citation>
    <scope>NUCLEOTIDE SEQUENCE</scope>
    <source>
        <strain evidence="3">JCM 5069</strain>
    </source>
</reference>
<dbReference type="Proteomes" id="UP000603708">
    <property type="component" value="Unassembled WGS sequence"/>
</dbReference>
<gene>
    <name evidence="3" type="ORF">GCM10018793_62400</name>
</gene>
<evidence type="ECO:0000313" key="3">
    <source>
        <dbReference type="EMBL" id="GHH87263.1"/>
    </source>
</evidence>
<dbReference type="InterPro" id="IPR033469">
    <property type="entry name" value="CYTH-like_dom_sf"/>
</dbReference>
<dbReference type="PANTHER" id="PTHR39339:SF1">
    <property type="entry name" value="CHAD DOMAIN-CONTAINING PROTEIN"/>
    <property type="match status" value="1"/>
</dbReference>
<dbReference type="SUPFAM" id="SSF55154">
    <property type="entry name" value="CYTH-like phosphatases"/>
    <property type="match status" value="1"/>
</dbReference>
<feature type="compositionally biased region" description="Low complexity" evidence="1">
    <location>
        <begin position="94"/>
        <end position="119"/>
    </location>
</feature>
<feature type="region of interest" description="Disordered" evidence="1">
    <location>
        <begin position="437"/>
        <end position="456"/>
    </location>
</feature>
<dbReference type="InterPro" id="IPR038186">
    <property type="entry name" value="CHAD_dom_sf"/>
</dbReference>
<comment type="caution">
    <text evidence="3">The sequence shown here is derived from an EMBL/GenBank/DDBJ whole genome shotgun (WGS) entry which is preliminary data.</text>
</comment>
<evidence type="ECO:0000259" key="2">
    <source>
        <dbReference type="PROSITE" id="PS51708"/>
    </source>
</evidence>
<evidence type="ECO:0000313" key="4">
    <source>
        <dbReference type="Proteomes" id="UP000603708"/>
    </source>
</evidence>
<dbReference type="SMART" id="SM01118">
    <property type="entry name" value="CYTH"/>
    <property type="match status" value="1"/>
</dbReference>
<proteinExistence type="predicted"/>
<dbReference type="AlphaFoldDB" id="A0A919GME3"/>
<dbReference type="Gene3D" id="1.40.20.10">
    <property type="entry name" value="CHAD domain"/>
    <property type="match status" value="1"/>
</dbReference>
<name>A0A919GME3_9ACTN</name>
<dbReference type="InterPro" id="IPR023577">
    <property type="entry name" value="CYTH_domain"/>
</dbReference>
<dbReference type="SMART" id="SM00880">
    <property type="entry name" value="CHAD"/>
    <property type="match status" value="1"/>
</dbReference>
<dbReference type="Pfam" id="PF05235">
    <property type="entry name" value="CHAD"/>
    <property type="match status" value="1"/>
</dbReference>
<feature type="region of interest" description="Disordered" evidence="1">
    <location>
        <begin position="88"/>
        <end position="151"/>
    </location>
</feature>
<sequence length="623" mass="67145">MAETKREIERKYEGPTEGFDLTRLTRVARVASVEDKGLVELDAVYYDTPDQRLAADRITLRRRTGGTDAGWHLKLPVALEEGVREEVRTPLRDAPGNGAPAARRAGSAARAATGGNPEAPDARAEAPPEAPHEAPHEGSPEAPHEAPPEAPPEELVALVRSRVRDAPLGPVVRLRSARRLGHLLDATGTLLAELSIDGVRAERLGGRPAGTGANGTARGGAGPATAAWTEAEVELADGVAPEFLDEVEEELRKAGWRLSDAPSKLARALAETAGPGTAAPGEAPAAGAGGTTCTAHGRAAPEHAEGPEAPERGEEPAARQRAGQERTARQRTGQDRVGRDRAAPAAEPVLDYLRTQRDALVELDPAVRRDLPDSVHRMRVATRRMRSVLRSYRAVLDRRATAPAADELKWLAGELGADRDREVLVERISAALDHLPPESAAGTARGRLDNWSDRSHGDSRRRLIGVLDSERYLRLLTALDRLLADPPLLEAAAKSPEKVLAKAVRRDRRRLGGRLEKALRRPPGTSRDMALHEARKAAKRLRYTAEAARPVLGRRAKKAVSRAKGLQKLLGDHQDSVMARATLRALAEEAHTAGENAFPYGVLYAREERHAAEDEARLAAREG</sequence>
<feature type="compositionally biased region" description="Basic and acidic residues" evidence="1">
    <location>
        <begin position="446"/>
        <end position="456"/>
    </location>
</feature>
<feature type="compositionally biased region" description="Basic and acidic residues" evidence="1">
    <location>
        <begin position="120"/>
        <end position="147"/>
    </location>
</feature>
<dbReference type="RefSeq" id="WP_189937924.1">
    <property type="nucleotide sequence ID" value="NZ_BNCD01000027.1"/>
</dbReference>
<feature type="compositionally biased region" description="Basic and acidic residues" evidence="1">
    <location>
        <begin position="299"/>
        <end position="342"/>
    </location>
</feature>